<evidence type="ECO:0000256" key="1">
    <source>
        <dbReference type="ARBA" id="ARBA00004245"/>
    </source>
</evidence>
<gene>
    <name evidence="11" type="ORF">C0Q70_14913</name>
</gene>
<dbReference type="OrthoDB" id="2019763at2759"/>
<feature type="compositionally biased region" description="Basic and acidic residues" evidence="10">
    <location>
        <begin position="188"/>
        <end position="232"/>
    </location>
</feature>
<keyword evidence="2" id="KW-0963">Cytoplasm</keyword>
<proteinExistence type="predicted"/>
<evidence type="ECO:0000313" key="12">
    <source>
        <dbReference type="Proteomes" id="UP000245119"/>
    </source>
</evidence>
<keyword evidence="6" id="KW-0206">Cytoskeleton</keyword>
<dbReference type="AlphaFoldDB" id="A0A2T7NTC4"/>
<dbReference type="GO" id="GO:0048788">
    <property type="term" value="C:cytoskeleton of presynaptic active zone"/>
    <property type="evidence" value="ECO:0007669"/>
    <property type="project" value="TreeGrafter"/>
</dbReference>
<feature type="compositionally biased region" description="Low complexity" evidence="10">
    <location>
        <begin position="29"/>
        <end position="53"/>
    </location>
</feature>
<accession>A0A2T7NTC4</accession>
<evidence type="ECO:0000313" key="11">
    <source>
        <dbReference type="EMBL" id="PVD24430.1"/>
    </source>
</evidence>
<name>A0A2T7NTC4_POMCA</name>
<sequence length="1141" mass="129202">METDTGESGISKLNGGGPIPGTSPEHHSQSGSFSRHGSRSSLSGGSGNGSKSSSLERRGRIASDGAVSGLEDSGRSSMTSPLNLPMEHLQSFNATYGGGQRTYLESLSIPRQLTSQISSKNPVISPTHHARSHIGHGHHGRASSASSLSTTALRDRSLDRLERDHIYSGDRSLDRHLDRMQLSIAMDSQRDRSAKTYSRDRSLDREYPHMGARSLERDHSSVARSRSSDRGGDYPVSSYLTSSPSPQDYRNNFIFELQVQVTELHQECAKLQKEVEITRDKLSSSMNSIKTFWSPELKKERSMRKEETAKCNMFNEQLKVTQAELKRHRELIHELQSKMGTGEGVEIIAAATVAELETVKREKDSQCKELHILRRTVDELEIRIETQKQTLAARDASIKTLLDMLQGKGMAVGQLDVERQELESLRAQTIIDGSKIRQLEAAVDLKEAEILKLAKESEYLRENMSTSLDIPQSAISSHTITAMLEAKDLQIAGLQHEVQTLEEKLLKSKEDLSLDDRHDSASKDSSIGRDKQLRAEIQNLREKLGQRERELASLRLQEETVHRQHQETLHHVTVLKEQLSAKDKQIAMLQADIEGFQERLKNKDGTIERKNKESQAVAAEKRRLEAEVVELKEQLDTKECKITILQTKVESQEDLVREKEEQLVQVKSRLTFTDSTDSAISSLEESITEKDRQIERLREMREQADRDHQEELNVYVKTTQDLKTQMEAMHVELTAKQTELCELREEAAELRAENFRANNKMRQLEAAAKEYHSKMFQEAKTMLTAEVQTEATREVPVSTEQHSSLPADTVVAGEGVNAEAVVDSIESLQKKLREMEEDKKEKEAQIAEMQDVIKEYRQKVGTLKRNQQTEKKKNAQLLEEARKREDTFTDDASQLSIQIKQKNERIEELEEALRESVRITAQREMDMAELQAQIDASKTAMEEMRKEVEAMQASSRDYSSKLATLTRQLEDRDNKLRRMSAERQKHLEEVYEMKQEAVQAAISEKDATIALLEMTSTKKQRNLEEIERLTHEKHSLQSNLREVTQNLMKLRESAKDKGGNSSSSSSSSSKGKKTVAQRLRNAPPEQLLLEALRSEDECRSLQGRANFLLQRLGTRAPELLQAFLAILDSSDTDSCTSCQSN</sequence>
<evidence type="ECO:0008006" key="13">
    <source>
        <dbReference type="Google" id="ProtNLM"/>
    </source>
</evidence>
<feature type="coiled-coil region" evidence="9">
    <location>
        <begin position="254"/>
        <end position="281"/>
    </location>
</feature>
<keyword evidence="7" id="KW-0966">Cell projection</keyword>
<evidence type="ECO:0000256" key="8">
    <source>
        <dbReference type="ARBA" id="ARBA00034106"/>
    </source>
</evidence>
<dbReference type="Pfam" id="PF10174">
    <property type="entry name" value="Cast"/>
    <property type="match status" value="1"/>
</dbReference>
<keyword evidence="3" id="KW-0597">Phosphoprotein</keyword>
<dbReference type="GO" id="GO:0048167">
    <property type="term" value="P:regulation of synaptic plasticity"/>
    <property type="evidence" value="ECO:0007669"/>
    <property type="project" value="TreeGrafter"/>
</dbReference>
<feature type="region of interest" description="Disordered" evidence="10">
    <location>
        <begin position="1052"/>
        <end position="1081"/>
    </location>
</feature>
<feature type="region of interest" description="Disordered" evidence="10">
    <location>
        <begin position="184"/>
        <end position="243"/>
    </location>
</feature>
<evidence type="ECO:0000256" key="5">
    <source>
        <dbReference type="ARBA" id="ARBA00023054"/>
    </source>
</evidence>
<evidence type="ECO:0000256" key="9">
    <source>
        <dbReference type="SAM" id="Coils"/>
    </source>
</evidence>
<evidence type="ECO:0000256" key="2">
    <source>
        <dbReference type="ARBA" id="ARBA00022490"/>
    </source>
</evidence>
<evidence type="ECO:0000256" key="10">
    <source>
        <dbReference type="SAM" id="MobiDB-lite"/>
    </source>
</evidence>
<reference evidence="11 12" key="1">
    <citation type="submission" date="2018-04" db="EMBL/GenBank/DDBJ databases">
        <title>The genome of golden apple snail Pomacea canaliculata provides insight into stress tolerance and invasive adaptation.</title>
        <authorList>
            <person name="Liu C."/>
            <person name="Liu B."/>
            <person name="Ren Y."/>
            <person name="Zhang Y."/>
            <person name="Wang H."/>
            <person name="Li S."/>
            <person name="Jiang F."/>
            <person name="Yin L."/>
            <person name="Zhang G."/>
            <person name="Qian W."/>
            <person name="Fan W."/>
        </authorList>
    </citation>
    <scope>NUCLEOTIDE SEQUENCE [LARGE SCALE GENOMIC DNA]</scope>
    <source>
        <strain evidence="11">SZHN2017</strain>
        <tissue evidence="11">Muscle</tissue>
    </source>
</reference>
<evidence type="ECO:0000256" key="6">
    <source>
        <dbReference type="ARBA" id="ARBA00023212"/>
    </source>
</evidence>
<keyword evidence="4" id="KW-0770">Synapse</keyword>
<feature type="region of interest" description="Disordered" evidence="10">
    <location>
        <begin position="1"/>
        <end position="83"/>
    </location>
</feature>
<dbReference type="STRING" id="400727.A0A2T7NTC4"/>
<feature type="coiled-coil region" evidence="9">
    <location>
        <begin position="484"/>
        <end position="714"/>
    </location>
</feature>
<dbReference type="GO" id="GO:0098882">
    <property type="term" value="F:structural constituent of presynaptic active zone"/>
    <property type="evidence" value="ECO:0007669"/>
    <property type="project" value="TreeGrafter"/>
</dbReference>
<dbReference type="Proteomes" id="UP000245119">
    <property type="component" value="Linkage Group LG9"/>
</dbReference>
<feature type="compositionally biased region" description="Basic residues" evidence="10">
    <location>
        <begin position="128"/>
        <end position="141"/>
    </location>
</feature>
<feature type="compositionally biased region" description="Low complexity" evidence="10">
    <location>
        <begin position="142"/>
        <end position="151"/>
    </location>
</feature>
<protein>
    <recommendedName>
        <fullName evidence="13">FIP-RBD domain-containing protein</fullName>
    </recommendedName>
</protein>
<keyword evidence="12" id="KW-1185">Reference proteome</keyword>
<dbReference type="GO" id="GO:0007274">
    <property type="term" value="P:neuromuscular synaptic transmission"/>
    <property type="evidence" value="ECO:0007669"/>
    <property type="project" value="TreeGrafter"/>
</dbReference>
<dbReference type="GO" id="GO:0030424">
    <property type="term" value="C:axon"/>
    <property type="evidence" value="ECO:0007669"/>
    <property type="project" value="UniProtKB-SubCell"/>
</dbReference>
<dbReference type="InterPro" id="IPR019323">
    <property type="entry name" value="ELKS/CAST"/>
</dbReference>
<evidence type="ECO:0000256" key="3">
    <source>
        <dbReference type="ARBA" id="ARBA00022553"/>
    </source>
</evidence>
<keyword evidence="5 9" id="KW-0175">Coiled coil</keyword>
<dbReference type="EMBL" id="PZQS01000009">
    <property type="protein sequence ID" value="PVD24430.1"/>
    <property type="molecule type" value="Genomic_DNA"/>
</dbReference>
<feature type="region of interest" description="Disordered" evidence="10">
    <location>
        <begin position="120"/>
        <end position="151"/>
    </location>
</feature>
<comment type="caution">
    <text evidence="11">The sequence shown here is derived from an EMBL/GenBank/DDBJ whole genome shotgun (WGS) entry which is preliminary data.</text>
</comment>
<dbReference type="PANTHER" id="PTHR18861">
    <property type="entry name" value="ELKS/RAB6-INTERACTING/CAST PROTEIN"/>
    <property type="match status" value="1"/>
</dbReference>
<dbReference type="PANTHER" id="PTHR18861:SF0">
    <property type="entry name" value="BRUCHPILOT, ISOFORM J"/>
    <property type="match status" value="1"/>
</dbReference>
<evidence type="ECO:0000256" key="7">
    <source>
        <dbReference type="ARBA" id="ARBA00023273"/>
    </source>
</evidence>
<evidence type="ECO:0000256" key="4">
    <source>
        <dbReference type="ARBA" id="ARBA00023018"/>
    </source>
</evidence>
<feature type="coiled-coil region" evidence="9">
    <location>
        <begin position="747"/>
        <end position="774"/>
    </location>
</feature>
<comment type="subcellular location">
    <subcellularLocation>
        <location evidence="1">Cytoplasm</location>
        <location evidence="1">Cytoskeleton</location>
    </subcellularLocation>
    <subcellularLocation>
        <location evidence="8">Presynapse</location>
    </subcellularLocation>
</comment>
<organism evidence="11 12">
    <name type="scientific">Pomacea canaliculata</name>
    <name type="common">Golden apple snail</name>
    <dbReference type="NCBI Taxonomy" id="400727"/>
    <lineage>
        <taxon>Eukaryota</taxon>
        <taxon>Metazoa</taxon>
        <taxon>Spiralia</taxon>
        <taxon>Lophotrochozoa</taxon>
        <taxon>Mollusca</taxon>
        <taxon>Gastropoda</taxon>
        <taxon>Caenogastropoda</taxon>
        <taxon>Architaenioglossa</taxon>
        <taxon>Ampullarioidea</taxon>
        <taxon>Ampullariidae</taxon>
        <taxon>Pomacea</taxon>
    </lineage>
</organism>